<accession>A5FDK9</accession>
<evidence type="ECO:0000313" key="2">
    <source>
        <dbReference type="Proteomes" id="UP000006694"/>
    </source>
</evidence>
<protein>
    <submittedName>
        <fullName evidence="1">Uncharacterized protein</fullName>
    </submittedName>
</protein>
<dbReference type="AlphaFoldDB" id="A5FDK9"/>
<evidence type="ECO:0000313" key="1">
    <source>
        <dbReference type="EMBL" id="ABQ06704.1"/>
    </source>
</evidence>
<proteinExistence type="predicted"/>
<name>A5FDK9_FLAJ1</name>
<dbReference type="OrthoDB" id="788947at2"/>
<dbReference type="Proteomes" id="UP000006694">
    <property type="component" value="Chromosome"/>
</dbReference>
<dbReference type="GeneID" id="31766607"/>
<dbReference type="HOGENOM" id="CLU_1056682_0_0_10"/>
<dbReference type="RefSeq" id="WP_012025671.1">
    <property type="nucleotide sequence ID" value="NC_009441.1"/>
</dbReference>
<dbReference type="EMBL" id="CP000685">
    <property type="protein sequence ID" value="ABQ06704.1"/>
    <property type="molecule type" value="Genomic_DNA"/>
</dbReference>
<gene>
    <name evidence="1" type="ordered locus">Fjoh_3690</name>
</gene>
<sequence length="263" mass="30458">MDQSIKLPHIKFKPTIKQKIDFHPSELNKITVPEESKMRAKKYQKSNELNDGSVILMFEDNIVFGFDFLYNNEKYMVQEINPATIFYSNAVMCHRLLVSKRNQLISGSPKVKGSALENTNPSDFANFFQVSVNMIINLQATVESFANRLIPTDFEFLDANGNEFQPSISHKINTALPLLKGKKVKRKESNYLRQLIEIRNELIHLKPAGDVNSAYKIVYRKLINFKYFEVLQAVKTFVNFYEEGLIEECSCKKEFFYDISVVE</sequence>
<organism evidence="1 2">
    <name type="scientific">Flavobacterium johnsoniae (strain ATCC 17061 / DSM 2064 / JCM 8514 / BCRC 14874 / CCUG 350202 / NBRC 14942 / NCIMB 11054 / UW101)</name>
    <name type="common">Cytophaga johnsonae</name>
    <dbReference type="NCBI Taxonomy" id="376686"/>
    <lineage>
        <taxon>Bacteria</taxon>
        <taxon>Pseudomonadati</taxon>
        <taxon>Bacteroidota</taxon>
        <taxon>Flavobacteriia</taxon>
        <taxon>Flavobacteriales</taxon>
        <taxon>Flavobacteriaceae</taxon>
        <taxon>Flavobacterium</taxon>
    </lineage>
</organism>
<dbReference type="KEGG" id="fjo:Fjoh_3690"/>
<keyword evidence="2" id="KW-1185">Reference proteome</keyword>
<dbReference type="eggNOG" id="ENOG5032TT2">
    <property type="taxonomic scope" value="Bacteria"/>
</dbReference>
<reference evidence="1 2" key="1">
    <citation type="journal article" date="2009" name="Appl. Environ. Microbiol.">
        <title>Novel features of the polysaccharide-digesting gliding bacterium Flavobacterium johnsoniae as revealed by genome sequence analysis.</title>
        <authorList>
            <person name="McBride M.J."/>
            <person name="Xie G."/>
            <person name="Martens E.C."/>
            <person name="Lapidus A."/>
            <person name="Henrissat B."/>
            <person name="Rhodes R.G."/>
            <person name="Goltsman E."/>
            <person name="Wang W."/>
            <person name="Xu J."/>
            <person name="Hunnicutt D.W."/>
            <person name="Staroscik A.M."/>
            <person name="Hoover T.R."/>
            <person name="Cheng Y.Q."/>
            <person name="Stein J.L."/>
        </authorList>
    </citation>
    <scope>NUCLEOTIDE SEQUENCE [LARGE SCALE GENOMIC DNA]</scope>
    <source>
        <strain evidence="2">ATCC 17061 / DSM 2064 / JCM 8514 / BCRC 14874 / CCUG 350202 / NBRC 14942 / NCIMB 11054 / UW101</strain>
    </source>
</reference>